<dbReference type="InterPro" id="IPR029063">
    <property type="entry name" value="SAM-dependent_MTases_sf"/>
</dbReference>
<dbReference type="Proteomes" id="UP001501495">
    <property type="component" value="Unassembled WGS sequence"/>
</dbReference>
<dbReference type="GO" id="GO:0032259">
    <property type="term" value="P:methylation"/>
    <property type="evidence" value="ECO:0007669"/>
    <property type="project" value="UniProtKB-KW"/>
</dbReference>
<dbReference type="GO" id="GO:0008168">
    <property type="term" value="F:methyltransferase activity"/>
    <property type="evidence" value="ECO:0007669"/>
    <property type="project" value="UniProtKB-KW"/>
</dbReference>
<keyword evidence="6" id="KW-1185">Reference proteome</keyword>
<organism evidence="5 6">
    <name type="scientific">Nocardioides fonticola</name>
    <dbReference type="NCBI Taxonomy" id="450363"/>
    <lineage>
        <taxon>Bacteria</taxon>
        <taxon>Bacillati</taxon>
        <taxon>Actinomycetota</taxon>
        <taxon>Actinomycetes</taxon>
        <taxon>Propionibacteriales</taxon>
        <taxon>Nocardioidaceae</taxon>
        <taxon>Nocardioides</taxon>
    </lineage>
</organism>
<keyword evidence="3" id="KW-0808">Transferase</keyword>
<comment type="similarity">
    <text evidence="1">Belongs to the methyltransferase superfamily.</text>
</comment>
<evidence type="ECO:0000313" key="6">
    <source>
        <dbReference type="Proteomes" id="UP001501495"/>
    </source>
</evidence>
<dbReference type="SUPFAM" id="SSF53335">
    <property type="entry name" value="S-adenosyl-L-methionine-dependent methyltransferases"/>
    <property type="match status" value="1"/>
</dbReference>
<accession>A0ABP7XNB6</accession>
<dbReference type="CDD" id="cd02440">
    <property type="entry name" value="AdoMet_MTases"/>
    <property type="match status" value="1"/>
</dbReference>
<dbReference type="RefSeq" id="WP_344734057.1">
    <property type="nucleotide sequence ID" value="NZ_BAAAZH010000020.1"/>
</dbReference>
<evidence type="ECO:0000259" key="4">
    <source>
        <dbReference type="Pfam" id="PF08241"/>
    </source>
</evidence>
<reference evidence="6" key="1">
    <citation type="journal article" date="2019" name="Int. J. Syst. Evol. Microbiol.">
        <title>The Global Catalogue of Microorganisms (GCM) 10K type strain sequencing project: providing services to taxonomists for standard genome sequencing and annotation.</title>
        <authorList>
            <consortium name="The Broad Institute Genomics Platform"/>
            <consortium name="The Broad Institute Genome Sequencing Center for Infectious Disease"/>
            <person name="Wu L."/>
            <person name="Ma J."/>
        </authorList>
    </citation>
    <scope>NUCLEOTIDE SEQUENCE [LARGE SCALE GENOMIC DNA]</scope>
    <source>
        <strain evidence="6">JCM 16703</strain>
    </source>
</reference>
<dbReference type="PANTHER" id="PTHR44942:SF4">
    <property type="entry name" value="METHYLTRANSFERASE TYPE 11 DOMAIN-CONTAINING PROTEIN"/>
    <property type="match status" value="1"/>
</dbReference>
<evidence type="ECO:0000313" key="5">
    <source>
        <dbReference type="EMBL" id="GAA4122237.1"/>
    </source>
</evidence>
<dbReference type="Pfam" id="PF08241">
    <property type="entry name" value="Methyltransf_11"/>
    <property type="match status" value="1"/>
</dbReference>
<dbReference type="InterPro" id="IPR051052">
    <property type="entry name" value="Diverse_substrate_MTase"/>
</dbReference>
<name>A0ABP7XNB6_9ACTN</name>
<dbReference type="EMBL" id="BAAAZH010000020">
    <property type="protein sequence ID" value="GAA4122237.1"/>
    <property type="molecule type" value="Genomic_DNA"/>
</dbReference>
<dbReference type="Gene3D" id="3.40.50.150">
    <property type="entry name" value="Vaccinia Virus protein VP39"/>
    <property type="match status" value="1"/>
</dbReference>
<sequence length="299" mass="32901">MDPQAASHPEPARAFGRVAEVYHRGRPGYPEDAVRWLVGDRPAQVLELGAGTGKLTARLVELGHEVHATDPDPAMLAVLETELPGVRTTVAAAERLPVADRSVDVVVCGQSFHWFDHPTALEEIARVLRPGGRLAVVWYERDERIPWVKRLGRLLGRVEQLRDPSAPLTANGRYGEVETSAHRFWQTIDRESVQDLVVSRSHVALADPDTRAALLAQVVAFYDDYGRGMYGMELPYIARCFRAEVVDQPAETLAVGDHAPDAGANPIVDTGSHPPIADELFKAPRALDDDTGMLLIDFR</sequence>
<evidence type="ECO:0000256" key="2">
    <source>
        <dbReference type="ARBA" id="ARBA00022603"/>
    </source>
</evidence>
<gene>
    <name evidence="5" type="ORF">GCM10022215_27900</name>
</gene>
<dbReference type="PANTHER" id="PTHR44942">
    <property type="entry name" value="METHYLTRANSF_11 DOMAIN-CONTAINING PROTEIN"/>
    <property type="match status" value="1"/>
</dbReference>
<feature type="domain" description="Methyltransferase type 11" evidence="4">
    <location>
        <begin position="46"/>
        <end position="135"/>
    </location>
</feature>
<evidence type="ECO:0000256" key="1">
    <source>
        <dbReference type="ARBA" id="ARBA00008361"/>
    </source>
</evidence>
<comment type="caution">
    <text evidence="5">The sequence shown here is derived from an EMBL/GenBank/DDBJ whole genome shotgun (WGS) entry which is preliminary data.</text>
</comment>
<keyword evidence="2 5" id="KW-0489">Methyltransferase</keyword>
<protein>
    <submittedName>
        <fullName evidence="5">Class I SAM-dependent methyltransferase</fullName>
    </submittedName>
</protein>
<evidence type="ECO:0000256" key="3">
    <source>
        <dbReference type="ARBA" id="ARBA00022679"/>
    </source>
</evidence>
<dbReference type="InterPro" id="IPR013216">
    <property type="entry name" value="Methyltransf_11"/>
</dbReference>
<proteinExistence type="inferred from homology"/>